<sequence>MTDAGADAPAQALPPVFRGGASRPRVMWCLVLLLPLFGQTFHYISALYPLWALSKAFPVLTLPLALRLGSQPRFPMTRQVLLSFAWLVLMPSFAAVIYFDESFFTSITAQVKLLPILYFFSFLALLLMLKPTLSELGRSFVILGAIVVGTLIFLWAVVPAGWYKETYVFGQAPFFTSDSRGHRIRMSMYFPFILLFFCYRRAFFERHLGYLAGVLVALAVALLIVKSRALAIGIMGVLVINTFAWARPRARIGLLLIAPIALASVFSMGYLATIFSAGSETGFDTRRISAALATRFLGNEPMRWLFGVGTISPASGESLTGYFHHFFFLADITWLGIVFEYGLIGALIVLCLQLRGLFFYRRLRAEVEDDFLGALFDYLIFVLLASFFYPPTLAPGETAVILAVFVYIWRAGGFDHRADPRSFHARIAAP</sequence>
<feature type="transmembrane region" description="Helical" evidence="1">
    <location>
        <begin position="141"/>
        <end position="162"/>
    </location>
</feature>
<dbReference type="Proteomes" id="UP000254589">
    <property type="component" value="Unassembled WGS sequence"/>
</dbReference>
<feature type="transmembrane region" description="Helical" evidence="1">
    <location>
        <begin position="182"/>
        <end position="199"/>
    </location>
</feature>
<dbReference type="AlphaFoldDB" id="A0AAJ5D197"/>
<feature type="transmembrane region" description="Helical" evidence="1">
    <location>
        <begin position="208"/>
        <end position="224"/>
    </location>
</feature>
<evidence type="ECO:0000313" key="2">
    <source>
        <dbReference type="EMBL" id="APD13673.1"/>
    </source>
</evidence>
<reference evidence="4" key="1">
    <citation type="submission" date="2014-12" db="EMBL/GenBank/DDBJ databases">
        <title>Complete Genome Sequencing of Pandoraea pulmonicola DSM 16583.</title>
        <authorList>
            <person name="Chan K.-G."/>
        </authorList>
    </citation>
    <scope>NUCLEOTIDE SEQUENCE [LARGE SCALE GENOMIC DNA]</scope>
    <source>
        <strain evidence="4">DSM 16583</strain>
    </source>
</reference>
<feature type="transmembrane region" description="Helical" evidence="1">
    <location>
        <begin position="230"/>
        <end position="246"/>
    </location>
</feature>
<dbReference type="Proteomes" id="UP000035086">
    <property type="component" value="Chromosome"/>
</dbReference>
<evidence type="ECO:0000313" key="3">
    <source>
        <dbReference type="EMBL" id="SUA91551.1"/>
    </source>
</evidence>
<dbReference type="EMBL" id="UGSJ01000001">
    <property type="protein sequence ID" value="SUA91551.1"/>
    <property type="molecule type" value="Genomic_DNA"/>
</dbReference>
<dbReference type="EMBL" id="CP010310">
    <property type="protein sequence ID" value="APD13673.1"/>
    <property type="molecule type" value="Genomic_DNA"/>
</dbReference>
<keyword evidence="4" id="KW-1185">Reference proteome</keyword>
<gene>
    <name evidence="3" type="ORF">NCTC13159_03057</name>
    <name evidence="2" type="ORF">RO07_06060</name>
</gene>
<dbReference type="GO" id="GO:0016874">
    <property type="term" value="F:ligase activity"/>
    <property type="evidence" value="ECO:0007669"/>
    <property type="project" value="UniProtKB-KW"/>
</dbReference>
<evidence type="ECO:0000313" key="5">
    <source>
        <dbReference type="Proteomes" id="UP000254589"/>
    </source>
</evidence>
<keyword evidence="1" id="KW-1133">Transmembrane helix</keyword>
<feature type="transmembrane region" description="Helical" evidence="1">
    <location>
        <begin position="80"/>
        <end position="99"/>
    </location>
</feature>
<keyword evidence="1" id="KW-0812">Transmembrane</keyword>
<feature type="transmembrane region" description="Helical" evidence="1">
    <location>
        <begin position="371"/>
        <end position="389"/>
    </location>
</feature>
<evidence type="ECO:0000313" key="4">
    <source>
        <dbReference type="Proteomes" id="UP000035086"/>
    </source>
</evidence>
<feature type="transmembrane region" description="Helical" evidence="1">
    <location>
        <begin position="253"/>
        <end position="277"/>
    </location>
</feature>
<reference evidence="2" key="2">
    <citation type="submission" date="2016-11" db="EMBL/GenBank/DDBJ databases">
        <title>Complete Genome Sequencing of Pandoraea pulmonicola DSM 16583.</title>
        <authorList>
            <person name="Chan K.-G."/>
        </authorList>
    </citation>
    <scope>NUCLEOTIDE SEQUENCE</scope>
    <source>
        <strain evidence="2">DSM 16583</strain>
    </source>
</reference>
<protein>
    <submittedName>
        <fullName evidence="3">Lipid A core - O-antigen ligase and related enzymes</fullName>
    </submittedName>
</protein>
<feature type="transmembrane region" description="Helical" evidence="1">
    <location>
        <begin position="395"/>
        <end position="412"/>
    </location>
</feature>
<feature type="transmembrane region" description="Helical" evidence="1">
    <location>
        <begin position="50"/>
        <end position="68"/>
    </location>
</feature>
<keyword evidence="3" id="KW-0436">Ligase</keyword>
<feature type="transmembrane region" description="Helical" evidence="1">
    <location>
        <begin position="111"/>
        <end position="129"/>
    </location>
</feature>
<name>A0AAJ5D197_PANPU</name>
<keyword evidence="1" id="KW-0472">Membrane</keyword>
<feature type="transmembrane region" description="Helical" evidence="1">
    <location>
        <begin position="326"/>
        <end position="350"/>
    </location>
</feature>
<accession>A0AAJ5D197</accession>
<dbReference type="KEGG" id="ppul:RO07_06060"/>
<proteinExistence type="predicted"/>
<reference evidence="3 5" key="3">
    <citation type="submission" date="2018-06" db="EMBL/GenBank/DDBJ databases">
        <authorList>
            <consortium name="Pathogen Informatics"/>
            <person name="Doyle S."/>
        </authorList>
    </citation>
    <scope>NUCLEOTIDE SEQUENCE [LARGE SCALE GENOMIC DNA]</scope>
    <source>
        <strain evidence="3 5">NCTC13159</strain>
    </source>
</reference>
<organism evidence="3 5">
    <name type="scientific">Pandoraea pulmonicola</name>
    <dbReference type="NCBI Taxonomy" id="93221"/>
    <lineage>
        <taxon>Bacteria</taxon>
        <taxon>Pseudomonadati</taxon>
        <taxon>Pseudomonadota</taxon>
        <taxon>Betaproteobacteria</taxon>
        <taxon>Burkholderiales</taxon>
        <taxon>Burkholderiaceae</taxon>
        <taxon>Pandoraea</taxon>
    </lineage>
</organism>
<evidence type="ECO:0000256" key="1">
    <source>
        <dbReference type="SAM" id="Phobius"/>
    </source>
</evidence>